<proteinExistence type="predicted"/>
<accession>A0ABY2PDS2</accession>
<keyword evidence="3" id="KW-1185">Reference proteome</keyword>
<dbReference type="Proteomes" id="UP000306274">
    <property type="component" value="Unassembled WGS sequence"/>
</dbReference>
<evidence type="ECO:0000256" key="1">
    <source>
        <dbReference type="SAM" id="MobiDB-lite"/>
    </source>
</evidence>
<comment type="caution">
    <text evidence="2">The sequence shown here is derived from an EMBL/GenBank/DDBJ whole genome shotgun (WGS) entry which is preliminary data.</text>
</comment>
<feature type="region of interest" description="Disordered" evidence="1">
    <location>
        <begin position="55"/>
        <end position="74"/>
    </location>
</feature>
<name>A0ABY2PDS2_9ACTN</name>
<sequence>MPDDVGGKPFPDGWEPDDDRGGADKDFASVVFDEDFVRAAVVHEPTAVERLLAAAEARAQADAARARRSRRPTD</sequence>
<gene>
    <name evidence="2" type="ORF">E5Z02_18590</name>
</gene>
<feature type="region of interest" description="Disordered" evidence="1">
    <location>
        <begin position="1"/>
        <end position="26"/>
    </location>
</feature>
<organism evidence="2 3">
    <name type="scientific">Streptomyces rhizosphaericola</name>
    <dbReference type="NCBI Taxonomy" id="2564098"/>
    <lineage>
        <taxon>Bacteria</taxon>
        <taxon>Bacillati</taxon>
        <taxon>Actinomycetota</taxon>
        <taxon>Actinomycetes</taxon>
        <taxon>Kitasatosporales</taxon>
        <taxon>Streptomycetaceae</taxon>
        <taxon>Streptomyces</taxon>
    </lineage>
</organism>
<reference evidence="2 3" key="1">
    <citation type="submission" date="2019-04" db="EMBL/GenBank/DDBJ databases">
        <title>Streptomyces rhizosphaericola sp. nov., an actinobacterium isolated from the wheat rhizosphere.</title>
        <authorList>
            <person name="Vargas Hoyos H.A."/>
            <person name="Santos S.N."/>
            <person name="Genuario D.B."/>
            <person name="Melo I.S."/>
            <person name="Da Silva L.J."/>
            <person name="Da Silva F.S.P."/>
            <person name="Zucchi T.D."/>
        </authorList>
    </citation>
    <scope>NUCLEOTIDE SEQUENCE [LARGE SCALE GENOMIC DNA]</scope>
    <source>
        <strain evidence="2 3">1AS2c</strain>
    </source>
</reference>
<feature type="non-terminal residue" evidence="2">
    <location>
        <position position="74"/>
    </location>
</feature>
<dbReference type="EMBL" id="SRZK01000177">
    <property type="protein sequence ID" value="TGZ08801.1"/>
    <property type="molecule type" value="Genomic_DNA"/>
</dbReference>
<evidence type="ECO:0000313" key="3">
    <source>
        <dbReference type="Proteomes" id="UP000306274"/>
    </source>
</evidence>
<protein>
    <submittedName>
        <fullName evidence="2">Uncharacterized protein</fullName>
    </submittedName>
</protein>
<evidence type="ECO:0000313" key="2">
    <source>
        <dbReference type="EMBL" id="TGZ08801.1"/>
    </source>
</evidence>